<dbReference type="InterPro" id="IPR038076">
    <property type="entry name" value="MgtE_N_sf"/>
</dbReference>
<reference evidence="1" key="1">
    <citation type="submission" date="2018-06" db="EMBL/GenBank/DDBJ databases">
        <authorList>
            <person name="Zhirakovskaya E."/>
        </authorList>
    </citation>
    <scope>NUCLEOTIDE SEQUENCE</scope>
</reference>
<dbReference type="EMBL" id="UOGK01000558">
    <property type="protein sequence ID" value="VAX41532.1"/>
    <property type="molecule type" value="Genomic_DNA"/>
</dbReference>
<proteinExistence type="predicted"/>
<accession>A0A3B1DLD5</accession>
<protein>
    <recommendedName>
        <fullName evidence="2">Magnesium transporter</fullName>
    </recommendedName>
</protein>
<dbReference type="SUPFAM" id="SSF158791">
    <property type="entry name" value="MgtE N-terminal domain-like"/>
    <property type="match status" value="1"/>
</dbReference>
<name>A0A3B1DLD5_9ZZZZ</name>
<sequence>MNSTVQLLEPEIREAIEDRRFAELRTALRGFDPPDIGELLTELDAPEAAIVFRLLYRE</sequence>
<dbReference type="AlphaFoldDB" id="A0A3B1DLD5"/>
<dbReference type="Gene3D" id="1.25.60.10">
    <property type="entry name" value="MgtE N-terminal domain-like"/>
    <property type="match status" value="1"/>
</dbReference>
<organism evidence="1">
    <name type="scientific">hydrothermal vent metagenome</name>
    <dbReference type="NCBI Taxonomy" id="652676"/>
    <lineage>
        <taxon>unclassified sequences</taxon>
        <taxon>metagenomes</taxon>
        <taxon>ecological metagenomes</taxon>
    </lineage>
</organism>
<evidence type="ECO:0008006" key="2">
    <source>
        <dbReference type="Google" id="ProtNLM"/>
    </source>
</evidence>
<feature type="non-terminal residue" evidence="1">
    <location>
        <position position="58"/>
    </location>
</feature>
<gene>
    <name evidence="1" type="ORF">MNBD_PLANCTO03-980</name>
</gene>
<evidence type="ECO:0000313" key="1">
    <source>
        <dbReference type="EMBL" id="VAX41532.1"/>
    </source>
</evidence>